<reference evidence="3 4" key="1">
    <citation type="journal article" date="2012" name="Nat. Biotechnol.">
        <title>Draft genome sequence of pigeonpea (Cajanus cajan), an orphan legume crop of resource-poor farmers.</title>
        <authorList>
            <person name="Varshney R.K."/>
            <person name="Chen W."/>
            <person name="Li Y."/>
            <person name="Bharti A.K."/>
            <person name="Saxena R.K."/>
            <person name="Schlueter J.A."/>
            <person name="Donoghue M.T."/>
            <person name="Azam S."/>
            <person name="Fan G."/>
            <person name="Whaley A.M."/>
            <person name="Farmer A.D."/>
            <person name="Sheridan J."/>
            <person name="Iwata A."/>
            <person name="Tuteja R."/>
            <person name="Penmetsa R.V."/>
            <person name="Wu W."/>
            <person name="Upadhyaya H.D."/>
            <person name="Yang S.P."/>
            <person name="Shah T."/>
            <person name="Saxena K.B."/>
            <person name="Michael T."/>
            <person name="McCombie W.R."/>
            <person name="Yang B."/>
            <person name="Zhang G."/>
            <person name="Yang H."/>
            <person name="Wang J."/>
            <person name="Spillane C."/>
            <person name="Cook D.R."/>
            <person name="May G.D."/>
            <person name="Xu X."/>
            <person name="Jackson S.A."/>
        </authorList>
    </citation>
    <scope>NUCLEOTIDE SEQUENCE [LARGE SCALE GENOMIC DNA]</scope>
    <source>
        <strain evidence="4">cv. Asha</strain>
    </source>
</reference>
<dbReference type="Gramene" id="C.cajan_21712.t">
    <property type="protein sequence ID" value="C.cajan_21712.t.cds1"/>
    <property type="gene ID" value="C.cajan_21712"/>
</dbReference>
<organism evidence="3 4">
    <name type="scientific">Cajanus cajan</name>
    <name type="common">Pigeon pea</name>
    <name type="synonym">Cajanus indicus</name>
    <dbReference type="NCBI Taxonomy" id="3821"/>
    <lineage>
        <taxon>Eukaryota</taxon>
        <taxon>Viridiplantae</taxon>
        <taxon>Streptophyta</taxon>
        <taxon>Embryophyta</taxon>
        <taxon>Tracheophyta</taxon>
        <taxon>Spermatophyta</taxon>
        <taxon>Magnoliopsida</taxon>
        <taxon>eudicotyledons</taxon>
        <taxon>Gunneridae</taxon>
        <taxon>Pentapetalae</taxon>
        <taxon>rosids</taxon>
        <taxon>fabids</taxon>
        <taxon>Fabales</taxon>
        <taxon>Fabaceae</taxon>
        <taxon>Papilionoideae</taxon>
        <taxon>50 kb inversion clade</taxon>
        <taxon>NPAAA clade</taxon>
        <taxon>indigoferoid/millettioid clade</taxon>
        <taxon>Phaseoleae</taxon>
        <taxon>Cajanus</taxon>
    </lineage>
</organism>
<protein>
    <recommendedName>
        <fullName evidence="2">Retrovirus-related Pol polyprotein from transposon TNT 1-94-like beta-barrel domain-containing protein</fullName>
    </recommendedName>
</protein>
<evidence type="ECO:0000313" key="4">
    <source>
        <dbReference type="Proteomes" id="UP000075243"/>
    </source>
</evidence>
<dbReference type="Proteomes" id="UP000075243">
    <property type="component" value="Chromosome 4"/>
</dbReference>
<sequence length="179" mass="19528">MALIQQSTNGSSAPSSHTIGSISSISTQPSFSGNCCSVISHHSSSWIIDSGATDHVSSSLSNFFTYTSIDPIVVKLPTGQHVHATHSGIVKFNESFHLTDVLYIPDFTFDLISISKLVSSLHCQLIFSPISYIIQDVNTKEKIGTVDSQGGLDTFDHSHYPLTFNFLHYCFSPIYCPGH</sequence>
<feature type="domain" description="Retrovirus-related Pol polyprotein from transposon TNT 1-94-like beta-barrel" evidence="2">
    <location>
        <begin position="46"/>
        <end position="119"/>
    </location>
</feature>
<dbReference type="AlphaFoldDB" id="A0A151TNS2"/>
<name>A0A151TNS2_CAJCA</name>
<keyword evidence="4" id="KW-1185">Reference proteome</keyword>
<evidence type="ECO:0000256" key="1">
    <source>
        <dbReference type="SAM" id="MobiDB-lite"/>
    </source>
</evidence>
<feature type="region of interest" description="Disordered" evidence="1">
    <location>
        <begin position="1"/>
        <end position="21"/>
    </location>
</feature>
<feature type="compositionally biased region" description="Low complexity" evidence="1">
    <location>
        <begin position="10"/>
        <end position="21"/>
    </location>
</feature>
<dbReference type="Pfam" id="PF22936">
    <property type="entry name" value="Pol_BBD"/>
    <property type="match status" value="1"/>
</dbReference>
<evidence type="ECO:0000259" key="2">
    <source>
        <dbReference type="Pfam" id="PF22936"/>
    </source>
</evidence>
<dbReference type="EMBL" id="CM003606">
    <property type="protein sequence ID" value="KYP68714.1"/>
    <property type="molecule type" value="Genomic_DNA"/>
</dbReference>
<dbReference type="InterPro" id="IPR054722">
    <property type="entry name" value="PolX-like_BBD"/>
</dbReference>
<gene>
    <name evidence="3" type="ORF">KK1_022355</name>
</gene>
<proteinExistence type="predicted"/>
<evidence type="ECO:0000313" key="3">
    <source>
        <dbReference type="EMBL" id="KYP68714.1"/>
    </source>
</evidence>
<accession>A0A151TNS2</accession>